<feature type="transmembrane region" description="Helical" evidence="1">
    <location>
        <begin position="16"/>
        <end position="35"/>
    </location>
</feature>
<dbReference type="Proteomes" id="UP001286456">
    <property type="component" value="Unassembled WGS sequence"/>
</dbReference>
<keyword evidence="3" id="KW-1185">Reference proteome</keyword>
<reference evidence="2" key="1">
    <citation type="journal article" date="2023" name="Mol. Phylogenet. Evol.">
        <title>Genome-scale phylogeny and comparative genomics of the fungal order Sordariales.</title>
        <authorList>
            <person name="Hensen N."/>
            <person name="Bonometti L."/>
            <person name="Westerberg I."/>
            <person name="Brannstrom I.O."/>
            <person name="Guillou S."/>
            <person name="Cros-Aarteil S."/>
            <person name="Calhoun S."/>
            <person name="Haridas S."/>
            <person name="Kuo A."/>
            <person name="Mondo S."/>
            <person name="Pangilinan J."/>
            <person name="Riley R."/>
            <person name="LaButti K."/>
            <person name="Andreopoulos B."/>
            <person name="Lipzen A."/>
            <person name="Chen C."/>
            <person name="Yan M."/>
            <person name="Daum C."/>
            <person name="Ng V."/>
            <person name="Clum A."/>
            <person name="Steindorff A."/>
            <person name="Ohm R.A."/>
            <person name="Martin F."/>
            <person name="Silar P."/>
            <person name="Natvig D.O."/>
            <person name="Lalanne C."/>
            <person name="Gautier V."/>
            <person name="Ament-Velasquez S.L."/>
            <person name="Kruys A."/>
            <person name="Hutchinson M.I."/>
            <person name="Powell A.J."/>
            <person name="Barry K."/>
            <person name="Miller A.N."/>
            <person name="Grigoriev I.V."/>
            <person name="Debuchy R."/>
            <person name="Gladieux P."/>
            <person name="Hiltunen Thoren M."/>
            <person name="Johannesson H."/>
        </authorList>
    </citation>
    <scope>NUCLEOTIDE SEQUENCE</scope>
    <source>
        <strain evidence="2">SMH4131-1</strain>
    </source>
</reference>
<comment type="caution">
    <text evidence="2">The sequence shown here is derived from an EMBL/GenBank/DDBJ whole genome shotgun (WGS) entry which is preliminary data.</text>
</comment>
<reference evidence="2" key="2">
    <citation type="submission" date="2023-06" db="EMBL/GenBank/DDBJ databases">
        <authorList>
            <consortium name="Lawrence Berkeley National Laboratory"/>
            <person name="Haridas S."/>
            <person name="Hensen N."/>
            <person name="Bonometti L."/>
            <person name="Westerberg I."/>
            <person name="Brannstrom I.O."/>
            <person name="Guillou S."/>
            <person name="Cros-Aarteil S."/>
            <person name="Calhoun S."/>
            <person name="Kuo A."/>
            <person name="Mondo S."/>
            <person name="Pangilinan J."/>
            <person name="Riley R."/>
            <person name="Labutti K."/>
            <person name="Andreopoulos B."/>
            <person name="Lipzen A."/>
            <person name="Chen C."/>
            <person name="Yanf M."/>
            <person name="Daum C."/>
            <person name="Ng V."/>
            <person name="Clum A."/>
            <person name="Steindorff A."/>
            <person name="Ohm R."/>
            <person name="Martin F."/>
            <person name="Silar P."/>
            <person name="Natvig D."/>
            <person name="Lalanne C."/>
            <person name="Gautier V."/>
            <person name="Ament-Velasquez S.L."/>
            <person name="Kruys A."/>
            <person name="Hutchinson M.I."/>
            <person name="Powell A.J."/>
            <person name="Barry K."/>
            <person name="Miller A.N."/>
            <person name="Grigoriev I.V."/>
            <person name="Debuchy R."/>
            <person name="Gladieux P."/>
            <person name="Thoren M.H."/>
            <person name="Johannesson H."/>
        </authorList>
    </citation>
    <scope>NUCLEOTIDE SEQUENCE</scope>
    <source>
        <strain evidence="2">SMH4131-1</strain>
    </source>
</reference>
<proteinExistence type="predicted"/>
<protein>
    <submittedName>
        <fullName evidence="2">Uncharacterized protein</fullName>
    </submittedName>
</protein>
<evidence type="ECO:0000256" key="1">
    <source>
        <dbReference type="SAM" id="Phobius"/>
    </source>
</evidence>
<keyword evidence="1" id="KW-0812">Transmembrane</keyword>
<organism evidence="2 3">
    <name type="scientific">Cercophora scortea</name>
    <dbReference type="NCBI Taxonomy" id="314031"/>
    <lineage>
        <taxon>Eukaryota</taxon>
        <taxon>Fungi</taxon>
        <taxon>Dikarya</taxon>
        <taxon>Ascomycota</taxon>
        <taxon>Pezizomycotina</taxon>
        <taxon>Sordariomycetes</taxon>
        <taxon>Sordariomycetidae</taxon>
        <taxon>Sordariales</taxon>
        <taxon>Lasiosphaeriaceae</taxon>
        <taxon>Cercophora</taxon>
    </lineage>
</organism>
<keyword evidence="1" id="KW-0472">Membrane</keyword>
<accession>A0AAE0I7I6</accession>
<keyword evidence="1" id="KW-1133">Transmembrane helix</keyword>
<evidence type="ECO:0000313" key="2">
    <source>
        <dbReference type="EMBL" id="KAK3319931.1"/>
    </source>
</evidence>
<gene>
    <name evidence="2" type="ORF">B0T19DRAFT_274868</name>
</gene>
<sequence length="107" mass="11843">MITNGLCFPTCETLSLLSWGRVTLVLVILGWWLAAQRCTGTRSGSRPSDLGQCDQNDSNLTCKLKGGGRRGWRGCTQQLEPAWRADLDYTGCRSWIYGHHGTLLVQA</sequence>
<dbReference type="AlphaFoldDB" id="A0AAE0I7I6"/>
<evidence type="ECO:0000313" key="3">
    <source>
        <dbReference type="Proteomes" id="UP001286456"/>
    </source>
</evidence>
<dbReference type="EMBL" id="JAUEPO010000006">
    <property type="protein sequence ID" value="KAK3319931.1"/>
    <property type="molecule type" value="Genomic_DNA"/>
</dbReference>
<name>A0AAE0I7I6_9PEZI</name>